<dbReference type="Proteomes" id="UP001219568">
    <property type="component" value="Unassembled WGS sequence"/>
</dbReference>
<accession>A0AAD6I914</accession>
<protein>
    <recommendedName>
        <fullName evidence="3">DNA/RNA-binding domain-containing protein</fullName>
    </recommendedName>
</protein>
<organism evidence="1 2">
    <name type="scientific">Penicillium canescens</name>
    <dbReference type="NCBI Taxonomy" id="5083"/>
    <lineage>
        <taxon>Eukaryota</taxon>
        <taxon>Fungi</taxon>
        <taxon>Dikarya</taxon>
        <taxon>Ascomycota</taxon>
        <taxon>Pezizomycotina</taxon>
        <taxon>Eurotiomycetes</taxon>
        <taxon>Eurotiomycetidae</taxon>
        <taxon>Eurotiales</taxon>
        <taxon>Aspergillaceae</taxon>
        <taxon>Penicillium</taxon>
    </lineage>
</organism>
<dbReference type="PANTHER" id="PTHR15696:SF0">
    <property type="entry name" value="TELOMERASE-BINDING PROTEIN EST1A"/>
    <property type="match status" value="1"/>
</dbReference>
<dbReference type="Gene3D" id="1.25.40.10">
    <property type="entry name" value="Tetratricopeptide repeat domain"/>
    <property type="match status" value="1"/>
</dbReference>
<name>A0AAD6I914_PENCN</name>
<reference evidence="1" key="2">
    <citation type="submission" date="2023-01" db="EMBL/GenBank/DDBJ databases">
        <authorList>
            <person name="Petersen C."/>
        </authorList>
    </citation>
    <scope>NUCLEOTIDE SEQUENCE</scope>
    <source>
        <strain evidence="1">IBT 15450</strain>
    </source>
</reference>
<evidence type="ECO:0000313" key="2">
    <source>
        <dbReference type="Proteomes" id="UP001219568"/>
    </source>
</evidence>
<evidence type="ECO:0008006" key="3">
    <source>
        <dbReference type="Google" id="ProtNLM"/>
    </source>
</evidence>
<dbReference type="EMBL" id="JAQJZL010000009">
    <property type="protein sequence ID" value="KAJ6038024.1"/>
    <property type="molecule type" value="Genomic_DNA"/>
</dbReference>
<evidence type="ECO:0000313" key="1">
    <source>
        <dbReference type="EMBL" id="KAJ6038024.1"/>
    </source>
</evidence>
<dbReference type="GO" id="GO:0000184">
    <property type="term" value="P:nuclear-transcribed mRNA catabolic process, nonsense-mediated decay"/>
    <property type="evidence" value="ECO:0007669"/>
    <property type="project" value="TreeGrafter"/>
</dbReference>
<dbReference type="GO" id="GO:0005697">
    <property type="term" value="C:telomerase holoenzyme complex"/>
    <property type="evidence" value="ECO:0007669"/>
    <property type="project" value="TreeGrafter"/>
</dbReference>
<proteinExistence type="predicted"/>
<dbReference type="InterPro" id="IPR045153">
    <property type="entry name" value="Est1/Ebs1-like"/>
</dbReference>
<dbReference type="InterPro" id="IPR011990">
    <property type="entry name" value="TPR-like_helical_dom_sf"/>
</dbReference>
<dbReference type="PANTHER" id="PTHR15696">
    <property type="entry name" value="SMG-7 SUPPRESSOR WITH MORPHOLOGICAL EFFECT ON GENITALIA PROTEIN 7"/>
    <property type="match status" value="1"/>
</dbReference>
<sequence length="500" mass="57368">MVLEYLSATRFWSQMGSRSLSSEFRDEMVTGTSEQTKLFLAAKEQYTRLVQCEKKCLWFEQNRASSTVHLPNARWQRLITLHLILLYEHERFFLMCQHPSANPSIRDLPEKYAMPGRMWRYGIRSLLDILQQNLPQTLGYIIFFIETVSSILKQLVLTNSALGDSLFEQLGDLALYRAVVEKSDRKDWEAIPRYWYQKAADRNPDSGQLQHRLAACSRSDPLKALFYLTKALISVQPFPHSRVTVGRFFDRWDTLALQHNTMATSFIAAHYVLLTGDPDGQFMTLANGFLSLLPSYIQKYDYKGQHIVYIMSCNFASVLRYGELAFTTVVFPQSESGRTHHANKSGQADGIYLTFETLSVLLRYSGSHDTVPGIHICLAFLCISVHRPFMENLGTTVPWRAITRFLNGLFTPDAAFLKIEEESFPIGDDGAAPWLPEDYLICGQVWSQSYYPTLFFKDGLWYGVSNDEVETRRHRCLWLGVRIAMVSLQAFGCSWFGTMD</sequence>
<dbReference type="GO" id="GO:0042162">
    <property type="term" value="F:telomeric DNA binding"/>
    <property type="evidence" value="ECO:0007669"/>
    <property type="project" value="TreeGrafter"/>
</dbReference>
<reference evidence="1" key="1">
    <citation type="journal article" date="2023" name="IMA Fungus">
        <title>Comparative genomic study of the Penicillium genus elucidates a diverse pangenome and 15 lateral gene transfer events.</title>
        <authorList>
            <person name="Petersen C."/>
            <person name="Sorensen T."/>
            <person name="Nielsen M.R."/>
            <person name="Sondergaard T.E."/>
            <person name="Sorensen J.L."/>
            <person name="Fitzpatrick D.A."/>
            <person name="Frisvad J.C."/>
            <person name="Nielsen K.L."/>
        </authorList>
    </citation>
    <scope>NUCLEOTIDE SEQUENCE</scope>
    <source>
        <strain evidence="1">IBT 15450</strain>
    </source>
</reference>
<dbReference type="AlphaFoldDB" id="A0AAD6I914"/>
<dbReference type="GO" id="GO:0070034">
    <property type="term" value="F:telomerase RNA binding"/>
    <property type="evidence" value="ECO:0007669"/>
    <property type="project" value="TreeGrafter"/>
</dbReference>
<keyword evidence="2" id="KW-1185">Reference proteome</keyword>
<gene>
    <name evidence="1" type="ORF">N7460_007795</name>
</gene>
<dbReference type="SUPFAM" id="SSF48452">
    <property type="entry name" value="TPR-like"/>
    <property type="match status" value="1"/>
</dbReference>
<comment type="caution">
    <text evidence="1">The sequence shown here is derived from an EMBL/GenBank/DDBJ whole genome shotgun (WGS) entry which is preliminary data.</text>
</comment>